<accession>A0A1M4ZJG1</accession>
<name>A0A1M4ZJG1_9RHOB</name>
<evidence type="ECO:0008006" key="3">
    <source>
        <dbReference type="Google" id="ProtNLM"/>
    </source>
</evidence>
<evidence type="ECO:0000313" key="1">
    <source>
        <dbReference type="EMBL" id="SHF18210.1"/>
    </source>
</evidence>
<dbReference type="InterPro" id="IPR014710">
    <property type="entry name" value="RmlC-like_jellyroll"/>
</dbReference>
<dbReference type="EMBL" id="FQVK01000020">
    <property type="protein sequence ID" value="SHF18210.1"/>
    <property type="molecule type" value="Genomic_DNA"/>
</dbReference>
<dbReference type="RefSeq" id="WP_316635679.1">
    <property type="nucleotide sequence ID" value="NZ_FQVK01000020.1"/>
</dbReference>
<dbReference type="AlphaFoldDB" id="A0A1M4ZJG1"/>
<protein>
    <recommendedName>
        <fullName evidence="3">Cupin domain-containing protein</fullName>
    </recommendedName>
</protein>
<dbReference type="SUPFAM" id="SSF51182">
    <property type="entry name" value="RmlC-like cupins"/>
    <property type="match status" value="1"/>
</dbReference>
<sequence length="56" mass="5982">MTVQNYFPAADGKTVSAGDGLTRKVGANNDNLMCVEVQFEKGAVAPLHSHPHEQVT</sequence>
<evidence type="ECO:0000313" key="2">
    <source>
        <dbReference type="Proteomes" id="UP000325134"/>
    </source>
</evidence>
<organism evidence="1 2">
    <name type="scientific">Ruegeria intermedia</name>
    <dbReference type="NCBI Taxonomy" id="996115"/>
    <lineage>
        <taxon>Bacteria</taxon>
        <taxon>Pseudomonadati</taxon>
        <taxon>Pseudomonadota</taxon>
        <taxon>Alphaproteobacteria</taxon>
        <taxon>Rhodobacterales</taxon>
        <taxon>Roseobacteraceae</taxon>
        <taxon>Ruegeria</taxon>
    </lineage>
</organism>
<dbReference type="Gene3D" id="2.60.120.10">
    <property type="entry name" value="Jelly Rolls"/>
    <property type="match status" value="1"/>
</dbReference>
<dbReference type="Proteomes" id="UP000325134">
    <property type="component" value="Unassembled WGS sequence"/>
</dbReference>
<proteinExistence type="predicted"/>
<gene>
    <name evidence="1" type="ORF">SAMN05444279_12037</name>
</gene>
<reference evidence="1 2" key="1">
    <citation type="submission" date="2016-11" db="EMBL/GenBank/DDBJ databases">
        <authorList>
            <person name="Varghese N."/>
            <person name="Submissions S."/>
        </authorList>
    </citation>
    <scope>NUCLEOTIDE SEQUENCE [LARGE SCALE GENOMIC DNA]</scope>
    <source>
        <strain evidence="1 2">DSM 29341</strain>
    </source>
</reference>
<dbReference type="InterPro" id="IPR011051">
    <property type="entry name" value="RmlC_Cupin_sf"/>
</dbReference>
<keyword evidence="2" id="KW-1185">Reference proteome</keyword>